<evidence type="ECO:0000313" key="4">
    <source>
        <dbReference type="Proteomes" id="UP000267096"/>
    </source>
</evidence>
<evidence type="ECO:0000259" key="2">
    <source>
        <dbReference type="PROSITE" id="PS50003"/>
    </source>
</evidence>
<keyword evidence="1" id="KW-0597">Phosphoprotein</keyword>
<evidence type="ECO:0000313" key="3">
    <source>
        <dbReference type="EMBL" id="VDK57487.1"/>
    </source>
</evidence>
<dbReference type="SMART" id="SM00233">
    <property type="entry name" value="PH"/>
    <property type="match status" value="1"/>
</dbReference>
<dbReference type="GO" id="GO:0005769">
    <property type="term" value="C:early endosome"/>
    <property type="evidence" value="ECO:0007669"/>
    <property type="project" value="TreeGrafter"/>
</dbReference>
<dbReference type="GO" id="GO:0005829">
    <property type="term" value="C:cytosol"/>
    <property type="evidence" value="ECO:0007669"/>
    <property type="project" value="GOC"/>
</dbReference>
<dbReference type="InterPro" id="IPR001849">
    <property type="entry name" value="PH_domain"/>
</dbReference>
<dbReference type="EMBL" id="UYRR01032999">
    <property type="protein sequence ID" value="VDK57487.1"/>
    <property type="molecule type" value="Genomic_DNA"/>
</dbReference>
<sequence>MKRMLSAKYSTKREKHRARCTLRVDVLNRYFIAREVEDPDISFSDVVRTVACSGNVIKCGYLTKKRWKIGRSQRYFVLRDDAKLYYYKTQNDSNAVQKCVGVVQLKDVYIIPHGWRVFSIHSNNGVWTLRARTTEERNDWMKKLKFARACMQAKEDNELTQLKSTNENGSFMKSVDASNILPDLDKQVKELLKCAAMLTVRNAEITSSEGDQSNGKSPKVKERVKDLSLSMSINFKSFKHAARRCLLHLRLTSSL</sequence>
<keyword evidence="4" id="KW-1185">Reference proteome</keyword>
<dbReference type="GO" id="GO:0055037">
    <property type="term" value="C:recycling endosome"/>
    <property type="evidence" value="ECO:0007669"/>
    <property type="project" value="TreeGrafter"/>
</dbReference>
<dbReference type="InterPro" id="IPR045188">
    <property type="entry name" value="Boi1/Boi2-like"/>
</dbReference>
<dbReference type="PANTHER" id="PTHR22902:SF27">
    <property type="entry name" value="PLECKSTRIN HOMOLOGY DOMAIN-CONTAINING FAMILY A MEMBER 3"/>
    <property type="match status" value="1"/>
</dbReference>
<dbReference type="GO" id="GO:0001881">
    <property type="term" value="P:receptor recycling"/>
    <property type="evidence" value="ECO:0007669"/>
    <property type="project" value="TreeGrafter"/>
</dbReference>
<dbReference type="GO" id="GO:0005802">
    <property type="term" value="C:trans-Golgi network"/>
    <property type="evidence" value="ECO:0007669"/>
    <property type="project" value="TreeGrafter"/>
</dbReference>
<dbReference type="PANTHER" id="PTHR22902">
    <property type="entry name" value="SESQUIPEDALIAN"/>
    <property type="match status" value="1"/>
</dbReference>
<gene>
    <name evidence="3" type="ORF">ASIM_LOCUS16338</name>
</gene>
<dbReference type="WBParaSite" id="ASIM_0001693101-mRNA-1">
    <property type="protein sequence ID" value="ASIM_0001693101-mRNA-1"/>
    <property type="gene ID" value="ASIM_0001693101"/>
</dbReference>
<proteinExistence type="predicted"/>
<dbReference type="GO" id="GO:0042147">
    <property type="term" value="P:retrograde transport, endosome to Golgi"/>
    <property type="evidence" value="ECO:0007669"/>
    <property type="project" value="TreeGrafter"/>
</dbReference>
<feature type="domain" description="PH" evidence="2">
    <location>
        <begin position="55"/>
        <end position="149"/>
    </location>
</feature>
<dbReference type="GO" id="GO:0007032">
    <property type="term" value="P:endosome organization"/>
    <property type="evidence" value="ECO:0007669"/>
    <property type="project" value="TreeGrafter"/>
</dbReference>
<dbReference type="OrthoDB" id="2157866at2759"/>
<dbReference type="AlphaFoldDB" id="A0A0M3K7J0"/>
<dbReference type="SUPFAM" id="SSF50729">
    <property type="entry name" value="PH domain-like"/>
    <property type="match status" value="1"/>
</dbReference>
<reference evidence="3 4" key="2">
    <citation type="submission" date="2018-11" db="EMBL/GenBank/DDBJ databases">
        <authorList>
            <consortium name="Pathogen Informatics"/>
        </authorList>
    </citation>
    <scope>NUCLEOTIDE SEQUENCE [LARGE SCALE GENOMIC DNA]</scope>
</reference>
<dbReference type="InterPro" id="IPR011993">
    <property type="entry name" value="PH-like_dom_sf"/>
</dbReference>
<evidence type="ECO:0000256" key="1">
    <source>
        <dbReference type="ARBA" id="ARBA00022553"/>
    </source>
</evidence>
<dbReference type="Gene3D" id="2.30.29.30">
    <property type="entry name" value="Pleckstrin-homology domain (PH domain)/Phosphotyrosine-binding domain (PTB)"/>
    <property type="match status" value="1"/>
</dbReference>
<dbReference type="Pfam" id="PF00169">
    <property type="entry name" value="PH"/>
    <property type="match status" value="1"/>
</dbReference>
<organism evidence="5">
    <name type="scientific">Anisakis simplex</name>
    <name type="common">Herring worm</name>
    <dbReference type="NCBI Taxonomy" id="6269"/>
    <lineage>
        <taxon>Eukaryota</taxon>
        <taxon>Metazoa</taxon>
        <taxon>Ecdysozoa</taxon>
        <taxon>Nematoda</taxon>
        <taxon>Chromadorea</taxon>
        <taxon>Rhabditida</taxon>
        <taxon>Spirurina</taxon>
        <taxon>Ascaridomorpha</taxon>
        <taxon>Ascaridoidea</taxon>
        <taxon>Anisakidae</taxon>
        <taxon>Anisakis</taxon>
        <taxon>Anisakis simplex complex</taxon>
    </lineage>
</organism>
<name>A0A0M3K7J0_ANISI</name>
<reference evidence="5" key="1">
    <citation type="submission" date="2017-02" db="UniProtKB">
        <authorList>
            <consortium name="WormBaseParasite"/>
        </authorList>
    </citation>
    <scope>IDENTIFICATION</scope>
</reference>
<dbReference type="Proteomes" id="UP000267096">
    <property type="component" value="Unassembled WGS sequence"/>
</dbReference>
<evidence type="ECO:0000313" key="5">
    <source>
        <dbReference type="WBParaSite" id="ASIM_0001693101-mRNA-1"/>
    </source>
</evidence>
<protein>
    <submittedName>
        <fullName evidence="5">PH domain-containing protein</fullName>
    </submittedName>
</protein>
<accession>A0A0M3K7J0</accession>
<dbReference type="PROSITE" id="PS50003">
    <property type="entry name" value="PH_DOMAIN"/>
    <property type="match status" value="1"/>
</dbReference>